<evidence type="ECO:0000313" key="3">
    <source>
        <dbReference type="Proteomes" id="UP000479114"/>
    </source>
</evidence>
<gene>
    <name evidence="2" type="ORF">GZH47_13005</name>
</gene>
<dbReference type="InterPro" id="IPR000182">
    <property type="entry name" value="GNAT_dom"/>
</dbReference>
<dbReference type="KEGG" id="prz:GZH47_13005"/>
<dbReference type="GO" id="GO:0016747">
    <property type="term" value="F:acyltransferase activity, transferring groups other than amino-acyl groups"/>
    <property type="evidence" value="ECO:0007669"/>
    <property type="project" value="InterPro"/>
</dbReference>
<dbReference type="Proteomes" id="UP000479114">
    <property type="component" value="Chromosome"/>
</dbReference>
<dbReference type="SUPFAM" id="SSF55729">
    <property type="entry name" value="Acyl-CoA N-acyltransferases (Nat)"/>
    <property type="match status" value="1"/>
</dbReference>
<organism evidence="2 3">
    <name type="scientific">Paenibacillus rhizovicinus</name>
    <dbReference type="NCBI Taxonomy" id="2704463"/>
    <lineage>
        <taxon>Bacteria</taxon>
        <taxon>Bacillati</taxon>
        <taxon>Bacillota</taxon>
        <taxon>Bacilli</taxon>
        <taxon>Bacillales</taxon>
        <taxon>Paenibacillaceae</taxon>
        <taxon>Paenibacillus</taxon>
    </lineage>
</organism>
<dbReference type="EMBL" id="CP048286">
    <property type="protein sequence ID" value="QHW31670.1"/>
    <property type="molecule type" value="Genomic_DNA"/>
</dbReference>
<accession>A0A6C0NZH8</accession>
<proteinExistence type="predicted"/>
<name>A0A6C0NZH8_9BACL</name>
<dbReference type="InterPro" id="IPR016181">
    <property type="entry name" value="Acyl_CoA_acyltransferase"/>
</dbReference>
<protein>
    <submittedName>
        <fullName evidence="2">GNAT family N-acetyltransferase</fullName>
    </submittedName>
</protein>
<evidence type="ECO:0000259" key="1">
    <source>
        <dbReference type="PROSITE" id="PS51186"/>
    </source>
</evidence>
<evidence type="ECO:0000313" key="2">
    <source>
        <dbReference type="EMBL" id="QHW31670.1"/>
    </source>
</evidence>
<keyword evidence="3" id="KW-1185">Reference proteome</keyword>
<dbReference type="RefSeq" id="WP_162640476.1">
    <property type="nucleotide sequence ID" value="NZ_CP048286.1"/>
</dbReference>
<dbReference type="CDD" id="cd04301">
    <property type="entry name" value="NAT_SF"/>
    <property type="match status" value="1"/>
</dbReference>
<dbReference type="AlphaFoldDB" id="A0A6C0NZH8"/>
<reference evidence="2 3" key="1">
    <citation type="submission" date="2020-02" db="EMBL/GenBank/DDBJ databases">
        <title>Paenibacillus sp. nov., isolated from rhizosphere soil of tomato.</title>
        <authorList>
            <person name="Weon H.-Y."/>
            <person name="Lee S.A."/>
        </authorList>
    </citation>
    <scope>NUCLEOTIDE SEQUENCE [LARGE SCALE GENOMIC DNA]</scope>
    <source>
        <strain evidence="2 3">14171R-81</strain>
    </source>
</reference>
<dbReference type="Gene3D" id="3.40.630.30">
    <property type="match status" value="1"/>
</dbReference>
<keyword evidence="2" id="KW-0808">Transferase</keyword>
<sequence length="171" mass="19762">MEIVLQTLGSEEQKSLWKAAFEAHDIFRPEDYYDRCLDENTAGTRVTLLAFANHQLIGCSHLKYVSAYPYFKERHIPEINDLNVFPPFRRHGAANKMMDEFEQIVGRDHNRIGIGVGLYKSYGAAQRIYCQRGYIPDGNGVMYRDIEALPGSMVRVDDELVLYFVKELDYD</sequence>
<feature type="domain" description="N-acetyltransferase" evidence="1">
    <location>
        <begin position="3"/>
        <end position="169"/>
    </location>
</feature>
<dbReference type="Pfam" id="PF00583">
    <property type="entry name" value="Acetyltransf_1"/>
    <property type="match status" value="1"/>
</dbReference>
<dbReference type="PROSITE" id="PS51186">
    <property type="entry name" value="GNAT"/>
    <property type="match status" value="1"/>
</dbReference>